<dbReference type="InterPro" id="IPR027417">
    <property type="entry name" value="P-loop_NTPase"/>
</dbReference>
<protein>
    <submittedName>
        <fullName evidence="4">ABC transporter, ATP-binding protein</fullName>
    </submittedName>
</protein>
<dbReference type="Pfam" id="PF00005">
    <property type="entry name" value="ABC_tran"/>
    <property type="match status" value="1"/>
</dbReference>
<dbReference type="GO" id="GO:0016887">
    <property type="term" value="F:ATP hydrolysis activity"/>
    <property type="evidence" value="ECO:0007669"/>
    <property type="project" value="InterPro"/>
</dbReference>
<evidence type="ECO:0000313" key="4">
    <source>
        <dbReference type="EMBL" id="SJN25348.1"/>
    </source>
</evidence>
<dbReference type="PANTHER" id="PTHR43335">
    <property type="entry name" value="ABC TRANSPORTER, ATP-BINDING PROTEIN"/>
    <property type="match status" value="1"/>
</dbReference>
<dbReference type="Proteomes" id="UP000196230">
    <property type="component" value="Unassembled WGS sequence"/>
</dbReference>
<evidence type="ECO:0000256" key="1">
    <source>
        <dbReference type="ARBA" id="ARBA00005417"/>
    </source>
</evidence>
<organism evidence="4 5">
    <name type="scientific">Micrococcus lylae</name>
    <dbReference type="NCBI Taxonomy" id="1273"/>
    <lineage>
        <taxon>Bacteria</taxon>
        <taxon>Bacillati</taxon>
        <taxon>Actinomycetota</taxon>
        <taxon>Actinomycetes</taxon>
        <taxon>Micrococcales</taxon>
        <taxon>Micrococcaceae</taxon>
        <taxon>Micrococcus</taxon>
    </lineage>
</organism>
<feature type="domain" description="ABC transporter" evidence="3">
    <location>
        <begin position="1"/>
        <end position="186"/>
    </location>
</feature>
<dbReference type="PANTHER" id="PTHR43335:SF4">
    <property type="entry name" value="ABC TRANSPORTER, ATP-BINDING PROTEIN"/>
    <property type="match status" value="1"/>
</dbReference>
<dbReference type="AlphaFoldDB" id="A0A1R4J098"/>
<name>A0A1R4J098_9MICC</name>
<evidence type="ECO:0000256" key="2">
    <source>
        <dbReference type="ARBA" id="ARBA00022448"/>
    </source>
</evidence>
<dbReference type="GO" id="GO:0005524">
    <property type="term" value="F:ATP binding"/>
    <property type="evidence" value="ECO:0007669"/>
    <property type="project" value="UniProtKB-KW"/>
</dbReference>
<keyword evidence="4" id="KW-0067">ATP-binding</keyword>
<gene>
    <name evidence="4" type="ORF">FM125_05605</name>
</gene>
<dbReference type="EMBL" id="FUKP01000038">
    <property type="protein sequence ID" value="SJN25348.1"/>
    <property type="molecule type" value="Genomic_DNA"/>
</dbReference>
<evidence type="ECO:0000259" key="3">
    <source>
        <dbReference type="PROSITE" id="PS50893"/>
    </source>
</evidence>
<dbReference type="InterPro" id="IPR003439">
    <property type="entry name" value="ABC_transporter-like_ATP-bd"/>
</dbReference>
<keyword evidence="4" id="KW-0547">Nucleotide-binding</keyword>
<proteinExistence type="inferred from homology"/>
<accession>A0A1R4J098</accession>
<reference evidence="4 5" key="1">
    <citation type="submission" date="2017-02" db="EMBL/GenBank/DDBJ databases">
        <authorList>
            <person name="Peterson S.W."/>
        </authorList>
    </citation>
    <scope>NUCLEOTIDE SEQUENCE [LARGE SCALE GENOMIC DNA]</scope>
    <source>
        <strain evidence="4 5">2B3F</strain>
    </source>
</reference>
<sequence length="253" mass="28479">MRMIMGIMEPDRGEVLFDGEPITRDQRAQIGYMPEERGLYPKQNLEGQLAYLAELKGVPRRRAVKDARDYLDRFGLGDRRKDLLESLSLGNQQRVQIIASIMSQPNCLVLDEPFSGLDPKAIDDMSEVLRDVTRQGVPVLFSSHQLDMVDRLCDEMVALSGGEVKAAGDLESLTRGRPLRYRAVLRPTDWPGRIDGVQVIEHVQSGDHDIAIFETHDPGAAHRLMRDGVQKDVIVEFSRVVPTLSEIYQEVVS</sequence>
<dbReference type="Gene3D" id="3.40.50.300">
    <property type="entry name" value="P-loop containing nucleotide triphosphate hydrolases"/>
    <property type="match status" value="1"/>
</dbReference>
<dbReference type="PROSITE" id="PS00211">
    <property type="entry name" value="ABC_TRANSPORTER_1"/>
    <property type="match status" value="1"/>
</dbReference>
<dbReference type="SUPFAM" id="SSF52540">
    <property type="entry name" value="P-loop containing nucleoside triphosphate hydrolases"/>
    <property type="match status" value="1"/>
</dbReference>
<dbReference type="PROSITE" id="PS50893">
    <property type="entry name" value="ABC_TRANSPORTER_2"/>
    <property type="match status" value="1"/>
</dbReference>
<comment type="similarity">
    <text evidence="1">Belongs to the ABC transporter superfamily.</text>
</comment>
<evidence type="ECO:0000313" key="5">
    <source>
        <dbReference type="Proteomes" id="UP000196230"/>
    </source>
</evidence>
<dbReference type="InterPro" id="IPR017871">
    <property type="entry name" value="ABC_transporter-like_CS"/>
</dbReference>
<keyword evidence="2" id="KW-0813">Transport</keyword>